<dbReference type="AlphaFoldDB" id="A0A2S6ZDS8"/>
<organism evidence="1 2">
    <name type="scientific">Xanthomonas theicola</name>
    <dbReference type="NCBI Taxonomy" id="56464"/>
    <lineage>
        <taxon>Bacteria</taxon>
        <taxon>Pseudomonadati</taxon>
        <taxon>Pseudomonadota</taxon>
        <taxon>Gammaproteobacteria</taxon>
        <taxon>Lysobacterales</taxon>
        <taxon>Lysobacteraceae</taxon>
        <taxon>Xanthomonas</taxon>
    </lineage>
</organism>
<dbReference type="Proteomes" id="UP000239898">
    <property type="component" value="Unassembled WGS sequence"/>
</dbReference>
<name>A0A2S6ZDS8_9XANT</name>
<dbReference type="EMBL" id="MIGX01000058">
    <property type="protein sequence ID" value="PPT90423.1"/>
    <property type="molecule type" value="Genomic_DNA"/>
</dbReference>
<proteinExistence type="predicted"/>
<evidence type="ECO:0000313" key="2">
    <source>
        <dbReference type="Proteomes" id="UP000239898"/>
    </source>
</evidence>
<keyword evidence="2" id="KW-1185">Reference proteome</keyword>
<protein>
    <submittedName>
        <fullName evidence="1">Uncharacterized protein</fullName>
    </submittedName>
</protein>
<dbReference type="RefSeq" id="WP_128420716.1">
    <property type="nucleotide sequence ID" value="NZ_CP049017.1"/>
</dbReference>
<accession>A0A2S6ZDS8</accession>
<evidence type="ECO:0000313" key="1">
    <source>
        <dbReference type="EMBL" id="PPT90423.1"/>
    </source>
</evidence>
<gene>
    <name evidence="1" type="ORF">XthCFBP4691_12425</name>
</gene>
<comment type="caution">
    <text evidence="1">The sequence shown here is derived from an EMBL/GenBank/DDBJ whole genome shotgun (WGS) entry which is preliminary data.</text>
</comment>
<reference evidence="1 2" key="1">
    <citation type="submission" date="2016-08" db="EMBL/GenBank/DDBJ databases">
        <title>Evolution of the type three secretion system and type three effector repertoires in Xanthomonas.</title>
        <authorList>
            <person name="Merda D."/>
            <person name="Briand M."/>
            <person name="Bosis E."/>
            <person name="Rousseau C."/>
            <person name="Portier P."/>
            <person name="Jacques M.-A."/>
            <person name="Fischer-Le Saux M."/>
        </authorList>
    </citation>
    <scope>NUCLEOTIDE SEQUENCE [LARGE SCALE GENOMIC DNA]</scope>
    <source>
        <strain evidence="1 2">CFBP 4691</strain>
    </source>
</reference>
<dbReference type="OrthoDB" id="6871774at2"/>
<sequence>MSDIRIEVDANNLLGRQFTELERDQLPFAVMQACNATAFEIRETWKRTAPRVFDRPAPLTVNAAMYRKATKDKLFAEIFLRDETFKGTPPSKYLLPEVQGGGRRQKGLEVLLQAKGLMPRGHFAVIGRGATPDQYGNVRGGQITAILSQLKAQRDDYQNQSSGSVRRRASRRKRGGKYFVLTKQRGRLKPGIYERIDTGFGSAVRSIFFFTARATYKPRYDIFGLAQRTWDKLMPFYLDRELEKAIRTAFDRTRP</sequence>